<dbReference type="InterPro" id="IPR027417">
    <property type="entry name" value="P-loop_NTPase"/>
</dbReference>
<comment type="caution">
    <text evidence="9">The sequence shown here is derived from an EMBL/GenBank/DDBJ whole genome shotgun (WGS) entry which is preliminary data.</text>
</comment>
<keyword evidence="6 7" id="KW-0472">Membrane</keyword>
<evidence type="ECO:0000313" key="10">
    <source>
        <dbReference type="Proteomes" id="UP000562352"/>
    </source>
</evidence>
<dbReference type="InterPro" id="IPR017879">
    <property type="entry name" value="PotA_ATP-bd"/>
</dbReference>
<organism evidence="9 10">
    <name type="scientific">Planomonospora venezuelensis</name>
    <dbReference type="NCBI Taxonomy" id="1999"/>
    <lineage>
        <taxon>Bacteria</taxon>
        <taxon>Bacillati</taxon>
        <taxon>Actinomycetota</taxon>
        <taxon>Actinomycetes</taxon>
        <taxon>Streptosporangiales</taxon>
        <taxon>Streptosporangiaceae</taxon>
        <taxon>Planomonospora</taxon>
    </lineage>
</organism>
<evidence type="ECO:0000256" key="3">
    <source>
        <dbReference type="ARBA" id="ARBA00022741"/>
    </source>
</evidence>
<dbReference type="AlphaFoldDB" id="A0A841DBC8"/>
<proteinExistence type="inferred from homology"/>
<dbReference type="InterPro" id="IPR003439">
    <property type="entry name" value="ABC_transporter-like_ATP-bd"/>
</dbReference>
<name>A0A841DBC8_PLAVE</name>
<dbReference type="GO" id="GO:0016887">
    <property type="term" value="F:ATP hydrolysis activity"/>
    <property type="evidence" value="ECO:0007669"/>
    <property type="project" value="InterPro"/>
</dbReference>
<evidence type="ECO:0000256" key="6">
    <source>
        <dbReference type="ARBA" id="ARBA00023136"/>
    </source>
</evidence>
<dbReference type="GO" id="GO:0015594">
    <property type="term" value="F:ABC-type putrescine transporter activity"/>
    <property type="evidence" value="ECO:0007669"/>
    <property type="project" value="InterPro"/>
</dbReference>
<dbReference type="InterPro" id="IPR017871">
    <property type="entry name" value="ABC_transporter-like_CS"/>
</dbReference>
<keyword evidence="5 7" id="KW-1278">Translocase</keyword>
<feature type="domain" description="ABC transporter" evidence="8">
    <location>
        <begin position="23"/>
        <end position="257"/>
    </location>
</feature>
<dbReference type="CDD" id="cd03300">
    <property type="entry name" value="ABC_PotA_N"/>
    <property type="match status" value="1"/>
</dbReference>
<dbReference type="EC" id="7.6.2.11" evidence="7"/>
<protein>
    <recommendedName>
        <fullName evidence="7">Spermidine/putrescine import ATP-binding protein PotA</fullName>
        <ecNumber evidence="7">7.6.2.11</ecNumber>
    </recommendedName>
</protein>
<dbReference type="PANTHER" id="PTHR42781">
    <property type="entry name" value="SPERMIDINE/PUTRESCINE IMPORT ATP-BINDING PROTEIN POTA"/>
    <property type="match status" value="1"/>
</dbReference>
<evidence type="ECO:0000259" key="8">
    <source>
        <dbReference type="PROSITE" id="PS50893"/>
    </source>
</evidence>
<comment type="similarity">
    <text evidence="7">Belongs to the ABC transporter superfamily. Spermidine/putrescine importer (TC 3.A.1.11.1) family.</text>
</comment>
<comment type="function">
    <text evidence="7">Part of the ABC transporter complex PotABCD involved in spermidine/putrescine import. Responsible for energy coupling to the transport system.</text>
</comment>
<dbReference type="InterPro" id="IPR013611">
    <property type="entry name" value="Transp-assoc_OB_typ2"/>
</dbReference>
<dbReference type="InterPro" id="IPR005893">
    <property type="entry name" value="PotA-like"/>
</dbReference>
<comment type="subunit">
    <text evidence="7">The complex is composed of two ATP-binding proteins (PotA), two transmembrane proteins (PotB and PotC) and a solute-binding protein (PotD).</text>
</comment>
<dbReference type="GO" id="GO:0043190">
    <property type="term" value="C:ATP-binding cassette (ABC) transporter complex"/>
    <property type="evidence" value="ECO:0007669"/>
    <property type="project" value="InterPro"/>
</dbReference>
<dbReference type="SUPFAM" id="SSF50331">
    <property type="entry name" value="MOP-like"/>
    <property type="match status" value="1"/>
</dbReference>
<dbReference type="SMART" id="SM00382">
    <property type="entry name" value="AAA"/>
    <property type="match status" value="1"/>
</dbReference>
<dbReference type="InterPro" id="IPR003593">
    <property type="entry name" value="AAA+_ATPase"/>
</dbReference>
<dbReference type="GO" id="GO:0005524">
    <property type="term" value="F:ATP binding"/>
    <property type="evidence" value="ECO:0007669"/>
    <property type="project" value="UniProtKB-KW"/>
</dbReference>
<dbReference type="Pfam" id="PF08402">
    <property type="entry name" value="TOBE_2"/>
    <property type="match status" value="1"/>
</dbReference>
<dbReference type="RefSeq" id="WP_184945423.1">
    <property type="nucleotide sequence ID" value="NZ_BAAAWZ010000001.1"/>
</dbReference>
<evidence type="ECO:0000256" key="2">
    <source>
        <dbReference type="ARBA" id="ARBA00022475"/>
    </source>
</evidence>
<gene>
    <name evidence="7" type="primary">potA</name>
    <name evidence="9" type="ORF">FHS22_005054</name>
</gene>
<dbReference type="SUPFAM" id="SSF52540">
    <property type="entry name" value="P-loop containing nucleoside triphosphate hydrolases"/>
    <property type="match status" value="1"/>
</dbReference>
<evidence type="ECO:0000256" key="7">
    <source>
        <dbReference type="RuleBase" id="RU364083"/>
    </source>
</evidence>
<comment type="catalytic activity">
    <reaction evidence="7">
        <text>ATP + H2O + polyamine-[polyamine-binding protein]Side 1 = ADP + phosphate + polyamineSide 2 + [polyamine-binding protein]Side 1.</text>
        <dbReference type="EC" id="7.6.2.11"/>
    </reaction>
</comment>
<keyword evidence="1 7" id="KW-0813">Transport</keyword>
<dbReference type="InterPro" id="IPR050093">
    <property type="entry name" value="ABC_SmlMolc_Importer"/>
</dbReference>
<sequence>MTKTQAGTGEAAASPTAPEVPAIELDGVVKEYLAQGEVVQAVKGVTLSIAEGEFFSLLGPSGCGKTTTMRMIAGFEDPSRGAVRLRGQDVTGVPPNKRDVNMVFQSYALFPHMSVWENVAFGLRRRKVAEAEIKRRVGEMLEIVDLAGREKRRPREMSGGQQQRVALARALVNRPRALLLDEPLGALDLKLRQAMQIELKRIQREVGITFVYVTHDQSEALTMSDRIAVMNNGVIEQLAPPREIYERPATAFVAGFIGTSNLLTGTVERVADGCAVLAAGESGRVLVADGAHRVGDRIVVTVRPEKIVISTEEPAGEVSAVRGTVSEVVYLGTYNSYVVGLPGGTEVTVFQQNAHDSSTTAERGDSVWLSWQPQHSYAIGS</sequence>
<keyword evidence="3 7" id="KW-0547">Nucleotide-binding</keyword>
<dbReference type="PANTHER" id="PTHR42781:SF4">
    <property type="entry name" value="SPERMIDINE_PUTRESCINE IMPORT ATP-BINDING PROTEIN POTA"/>
    <property type="match status" value="1"/>
</dbReference>
<evidence type="ECO:0000256" key="4">
    <source>
        <dbReference type="ARBA" id="ARBA00022840"/>
    </source>
</evidence>
<dbReference type="EMBL" id="JACHJJ010000019">
    <property type="protein sequence ID" value="MBB5965764.1"/>
    <property type="molecule type" value="Genomic_DNA"/>
</dbReference>
<dbReference type="Pfam" id="PF00005">
    <property type="entry name" value="ABC_tran"/>
    <property type="match status" value="1"/>
</dbReference>
<dbReference type="PROSITE" id="PS50893">
    <property type="entry name" value="ABC_TRANSPORTER_2"/>
    <property type="match status" value="1"/>
</dbReference>
<evidence type="ECO:0000256" key="1">
    <source>
        <dbReference type="ARBA" id="ARBA00022448"/>
    </source>
</evidence>
<keyword evidence="4 7" id="KW-0067">ATP-binding</keyword>
<evidence type="ECO:0000313" key="9">
    <source>
        <dbReference type="EMBL" id="MBB5965764.1"/>
    </source>
</evidence>
<dbReference type="Gene3D" id="3.40.50.300">
    <property type="entry name" value="P-loop containing nucleotide triphosphate hydrolases"/>
    <property type="match status" value="1"/>
</dbReference>
<dbReference type="FunFam" id="3.40.50.300:FF:000042">
    <property type="entry name" value="Maltose/maltodextrin ABC transporter, ATP-binding protein"/>
    <property type="match status" value="1"/>
</dbReference>
<keyword evidence="10" id="KW-1185">Reference proteome</keyword>
<dbReference type="Gene3D" id="2.40.50.100">
    <property type="match status" value="1"/>
</dbReference>
<evidence type="ECO:0000256" key="5">
    <source>
        <dbReference type="ARBA" id="ARBA00022967"/>
    </source>
</evidence>
<dbReference type="NCBIfam" id="TIGR01187">
    <property type="entry name" value="potA"/>
    <property type="match status" value="1"/>
</dbReference>
<reference evidence="9 10" key="1">
    <citation type="submission" date="2020-08" db="EMBL/GenBank/DDBJ databases">
        <title>Genomic Encyclopedia of Type Strains, Phase III (KMG-III): the genomes of soil and plant-associated and newly described type strains.</title>
        <authorList>
            <person name="Whitman W."/>
        </authorList>
    </citation>
    <scope>NUCLEOTIDE SEQUENCE [LARGE SCALE GENOMIC DNA]</scope>
    <source>
        <strain evidence="9 10">CECT 3303</strain>
    </source>
</reference>
<dbReference type="PROSITE" id="PS00211">
    <property type="entry name" value="ABC_TRANSPORTER_1"/>
    <property type="match status" value="1"/>
</dbReference>
<accession>A0A841DBC8</accession>
<keyword evidence="2 7" id="KW-1003">Cell membrane</keyword>
<dbReference type="Proteomes" id="UP000562352">
    <property type="component" value="Unassembled WGS sequence"/>
</dbReference>
<dbReference type="InterPro" id="IPR008995">
    <property type="entry name" value="Mo/tungstate-bd_C_term_dom"/>
</dbReference>